<dbReference type="InterPro" id="IPR003390">
    <property type="entry name" value="DNA_integrity_scan_DisA_N"/>
</dbReference>
<organism evidence="2">
    <name type="scientific">Desulfobacca acetoxidans</name>
    <dbReference type="NCBI Taxonomy" id="60893"/>
    <lineage>
        <taxon>Bacteria</taxon>
        <taxon>Pseudomonadati</taxon>
        <taxon>Thermodesulfobacteriota</taxon>
        <taxon>Desulfobaccia</taxon>
        <taxon>Desulfobaccales</taxon>
        <taxon>Desulfobaccaceae</taxon>
        <taxon>Desulfobacca</taxon>
    </lineage>
</organism>
<comment type="caution">
    <text evidence="2">The sequence shown here is derived from an EMBL/GenBank/DDBJ whole genome shotgun (WGS) entry which is preliminary data.</text>
</comment>
<accession>A0A7C3UY26</accession>
<evidence type="ECO:0000259" key="1">
    <source>
        <dbReference type="PROSITE" id="PS51794"/>
    </source>
</evidence>
<reference evidence="2" key="1">
    <citation type="journal article" date="2020" name="mSystems">
        <title>Genome- and Community-Level Interaction Insights into Carbon Utilization and Element Cycling Functions of Hydrothermarchaeota in Hydrothermal Sediment.</title>
        <authorList>
            <person name="Zhou Z."/>
            <person name="Liu Y."/>
            <person name="Xu W."/>
            <person name="Pan J."/>
            <person name="Luo Z.H."/>
            <person name="Li M."/>
        </authorList>
    </citation>
    <scope>NUCLEOTIDE SEQUENCE [LARGE SCALE GENOMIC DNA]</scope>
    <source>
        <strain evidence="2">SpSt-897</strain>
    </source>
</reference>
<protein>
    <recommendedName>
        <fullName evidence="1">DAC domain-containing protein</fullName>
    </recommendedName>
</protein>
<proteinExistence type="predicted"/>
<name>A0A7C3UY26_9BACT</name>
<dbReference type="EMBL" id="DTMF01000110">
    <property type="protein sequence ID" value="HGF33583.1"/>
    <property type="molecule type" value="Genomic_DNA"/>
</dbReference>
<evidence type="ECO:0000313" key="2">
    <source>
        <dbReference type="EMBL" id="HGF33583.1"/>
    </source>
</evidence>
<dbReference type="PROSITE" id="PS51794">
    <property type="entry name" value="DAC"/>
    <property type="match status" value="1"/>
</dbReference>
<gene>
    <name evidence="2" type="ORF">ENW96_04220</name>
</gene>
<dbReference type="SUPFAM" id="SSF143597">
    <property type="entry name" value="YojJ-like"/>
    <property type="match status" value="1"/>
</dbReference>
<dbReference type="InterPro" id="IPR036888">
    <property type="entry name" value="DNA_integrity_DisA_N_sf"/>
</dbReference>
<sequence>MKTVLASLPPPRYLQDRLQTLVNSSEVLRLINDITTCTVEWGGSLPPALDSASLRGLELFPCFTMHFRQRCLHIKGTIFPNLTNDGEGLSHLINLELEGERLSFRLTTPHTYVLSPFHLRFLSMLFGRLVLYHLIFPLDDHRGSPLFTPYSLEEQVVAGYFQSLRWAPCATIKLDAQDNPYIGSMLHSERHLRRCELPGGHQEEALIRAWRLFKRLLYYSIEGGRLFTGFAFIPTNLTRETFQTRWPSLLYYRKVSRISFDEGLQALKQYLLHADGRTTFLAMQDGQLVGLLHLTQGTSRQLASHRAWNSALPLTSVSSRGRVTFWIPLRGRHTPQIPLVFLEYRHGHLRIPLFQDIFWQELERQLKEICPFCERPDSLMQLKRLLAMMQRSGHGSIFILGLTPEQLASPETPLENEVPLETPAPLIKRWLPHLFGLAKSDGALLFNDRLEAVAFQARLKASPVHLPPDRDDLGSGMRHQVTREFTTYAPNLLGLVISQDGYLSLYRHGRLLSRLY</sequence>
<dbReference type="AlphaFoldDB" id="A0A7C3UY26"/>
<feature type="domain" description="DAC" evidence="1">
    <location>
        <begin position="359"/>
        <end position="516"/>
    </location>
</feature>